<evidence type="ECO:0000259" key="2">
    <source>
        <dbReference type="Pfam" id="PF04892"/>
    </source>
</evidence>
<dbReference type="AlphaFoldDB" id="A0A6V7RCP9"/>
<feature type="transmembrane region" description="Helical" evidence="1">
    <location>
        <begin position="85"/>
        <end position="113"/>
    </location>
</feature>
<evidence type="ECO:0000256" key="1">
    <source>
        <dbReference type="SAM" id="Phobius"/>
    </source>
</evidence>
<feature type="transmembrane region" description="Helical" evidence="1">
    <location>
        <begin position="151"/>
        <end position="169"/>
    </location>
</feature>
<dbReference type="Proteomes" id="UP000589351">
    <property type="component" value="Unassembled WGS sequence"/>
</dbReference>
<gene>
    <name evidence="3" type="ORF">JEODO184_00853</name>
</gene>
<dbReference type="PANTHER" id="PTHR36834:SF1">
    <property type="entry name" value="INTEGRAL MEMBRANE PROTEIN"/>
    <property type="match status" value="1"/>
</dbReference>
<keyword evidence="1" id="KW-0472">Membrane</keyword>
<sequence>MGILVEAFSPVIPIFIIIFMIIVVVTLFINIKSGYQLDTVSKKLRYFSIMGLIMSLVGIFLVTLMPTSNESDIVVLTPLESIKDMWYYATTEAIFNSIVMNIVLFIPISFFLYCLIKRGILTVLLCLVLSIFIETTQYLLPIGRVTSVDDVMLNSIGGIIGVFFGYLILKSKNVYYLMFRGK</sequence>
<dbReference type="EMBL" id="CAJEWD010000006">
    <property type="protein sequence ID" value="CAD2075423.1"/>
    <property type="molecule type" value="Genomic_DNA"/>
</dbReference>
<dbReference type="Pfam" id="PF04892">
    <property type="entry name" value="VanZ"/>
    <property type="match status" value="1"/>
</dbReference>
<accession>A0A6V7RCP9</accession>
<reference evidence="3 4" key="1">
    <citation type="submission" date="2020-07" db="EMBL/GenBank/DDBJ databases">
        <authorList>
            <person name="Criscuolo A."/>
        </authorList>
    </citation>
    <scope>NUCLEOTIDE SEQUENCE [LARGE SCALE GENOMIC DNA]</scope>
    <source>
        <strain evidence="3">CIP111649</strain>
    </source>
</reference>
<protein>
    <submittedName>
        <fullName evidence="3">VanZ like family protein</fullName>
    </submittedName>
</protein>
<keyword evidence="1" id="KW-0812">Transmembrane</keyword>
<name>A0A6V7RCP9_9STAP</name>
<dbReference type="InterPro" id="IPR006976">
    <property type="entry name" value="VanZ-like"/>
</dbReference>
<keyword evidence="4" id="KW-1185">Reference proteome</keyword>
<evidence type="ECO:0000313" key="3">
    <source>
        <dbReference type="EMBL" id="CAD2075423.1"/>
    </source>
</evidence>
<feature type="domain" description="VanZ-like" evidence="2">
    <location>
        <begin position="56"/>
        <end position="167"/>
    </location>
</feature>
<dbReference type="RefSeq" id="WP_185125384.1">
    <property type="nucleotide sequence ID" value="NZ_CAJEWD010000006.1"/>
</dbReference>
<proteinExistence type="predicted"/>
<dbReference type="InterPro" id="IPR053150">
    <property type="entry name" value="Teicoplanin_resist-assoc"/>
</dbReference>
<feature type="transmembrane region" description="Helical" evidence="1">
    <location>
        <begin position="12"/>
        <end position="32"/>
    </location>
</feature>
<comment type="caution">
    <text evidence="3">The sequence shown here is derived from an EMBL/GenBank/DDBJ whole genome shotgun (WGS) entry which is preliminary data.</text>
</comment>
<keyword evidence="1" id="KW-1133">Transmembrane helix</keyword>
<organism evidence="3 4">
    <name type="scientific">Jeotgalicoccus meleagridis</name>
    <dbReference type="NCBI Taxonomy" id="2759181"/>
    <lineage>
        <taxon>Bacteria</taxon>
        <taxon>Bacillati</taxon>
        <taxon>Bacillota</taxon>
        <taxon>Bacilli</taxon>
        <taxon>Bacillales</taxon>
        <taxon>Staphylococcaceae</taxon>
        <taxon>Jeotgalicoccus</taxon>
    </lineage>
</organism>
<dbReference type="PANTHER" id="PTHR36834">
    <property type="entry name" value="MEMBRANE PROTEIN-RELATED"/>
    <property type="match status" value="1"/>
</dbReference>
<evidence type="ECO:0000313" key="4">
    <source>
        <dbReference type="Proteomes" id="UP000589351"/>
    </source>
</evidence>
<feature type="transmembrane region" description="Helical" evidence="1">
    <location>
        <begin position="44"/>
        <end position="65"/>
    </location>
</feature>
<feature type="transmembrane region" description="Helical" evidence="1">
    <location>
        <begin position="120"/>
        <end position="139"/>
    </location>
</feature>